<feature type="compositionally biased region" description="Polar residues" evidence="1">
    <location>
        <begin position="18"/>
        <end position="32"/>
    </location>
</feature>
<dbReference type="InterPro" id="IPR013087">
    <property type="entry name" value="Znf_C2H2_type"/>
</dbReference>
<feature type="region of interest" description="Disordered" evidence="1">
    <location>
        <begin position="1"/>
        <end position="147"/>
    </location>
</feature>
<evidence type="ECO:0000256" key="1">
    <source>
        <dbReference type="SAM" id="MobiDB-lite"/>
    </source>
</evidence>
<feature type="compositionally biased region" description="Basic and acidic residues" evidence="1">
    <location>
        <begin position="521"/>
        <end position="537"/>
    </location>
</feature>
<keyword evidence="4" id="KW-1185">Reference proteome</keyword>
<evidence type="ECO:0000313" key="4">
    <source>
        <dbReference type="Proteomes" id="UP001374579"/>
    </source>
</evidence>
<gene>
    <name evidence="3" type="ORF">V1264_018934</name>
</gene>
<feature type="compositionally biased region" description="Basic residues" evidence="1">
    <location>
        <begin position="382"/>
        <end position="395"/>
    </location>
</feature>
<reference evidence="3 4" key="1">
    <citation type="submission" date="2024-02" db="EMBL/GenBank/DDBJ databases">
        <title>Chromosome-scale genome assembly of the rough periwinkle Littorina saxatilis.</title>
        <authorList>
            <person name="De Jode A."/>
            <person name="Faria R."/>
            <person name="Formenti G."/>
            <person name="Sims Y."/>
            <person name="Smith T.P."/>
            <person name="Tracey A."/>
            <person name="Wood J.M.D."/>
            <person name="Zagrodzka Z.B."/>
            <person name="Johannesson K."/>
            <person name="Butlin R.K."/>
            <person name="Leder E.H."/>
        </authorList>
    </citation>
    <scope>NUCLEOTIDE SEQUENCE [LARGE SCALE GENOMIC DNA]</scope>
    <source>
        <strain evidence="3">Snail1</strain>
        <tissue evidence="3">Muscle</tissue>
    </source>
</reference>
<feature type="compositionally biased region" description="Polar residues" evidence="1">
    <location>
        <begin position="423"/>
        <end position="437"/>
    </location>
</feature>
<feature type="compositionally biased region" description="Low complexity" evidence="1">
    <location>
        <begin position="35"/>
        <end position="50"/>
    </location>
</feature>
<name>A0AAN9BFF4_9CAEN</name>
<feature type="region of interest" description="Disordered" evidence="1">
    <location>
        <begin position="419"/>
        <end position="663"/>
    </location>
</feature>
<dbReference type="EMBL" id="JBAMIC010000008">
    <property type="protein sequence ID" value="KAK7104173.1"/>
    <property type="molecule type" value="Genomic_DNA"/>
</dbReference>
<sequence length="663" mass="69532">MDESEQASTKDVPIKNIASKSETSTTKQSAESEISAVTSKDSSSSLTDPTSESKETKLTSTSSTSTDPPRKQSGRKLSKMHVKKSEDVSGKAHESSSPTKPPPKPLETRRRSSSGHSAKGDAKGMDNTLTGASSAPSVPQDDAGSADGMDVMAKMKMAMSKGAAPGMPKGAMPDLMSMMGKAGGAEGGGMMEMMMKSGGMKGMMAMMAKGGGMPDMMSMMAKGGGKPDMMGKGGGMPDMMAMMAKGGGMPDMMSMMVKGGGMPDMMSMMAKGGGMPDMMAMMAKGGGKPDMKSMMGKGKGSHPSPMGMANLFDCIIEVALANHESDVSDDDDESTTIEIPCKYCPRFFPCQMKLKTHILLAHEHEDTSVLNIKKLAIDGKGKRGMKDHHGARRKQSRDYDKSSAVEAADNNTKLSDLNAVAKDSSSQENVFVDSVSSRGLKRGRSKGSEAEETSGAAGVEETSPNADHSLRSTAHEGSGAEPSSSATGSAQELRKRKIRMRSQRSDSGDSSLQVTIKKKSKGGERKPETESSSRMEELPSGDLHSAAAGGETVQDDKPQSSHKESARQNKSKTSVVINDPGLPEAPSSASQRGKRTLQKNKDLASSDTETGADVSPGDSTSRGGGRKGRQSGAVAGASSTTSLTQRDQSPSTTRRSLRSRKSY</sequence>
<dbReference type="Proteomes" id="UP001374579">
    <property type="component" value="Unassembled WGS sequence"/>
</dbReference>
<dbReference type="AlphaFoldDB" id="A0AAN9BFF4"/>
<protein>
    <recommendedName>
        <fullName evidence="2">C2H2-type domain-containing protein</fullName>
    </recommendedName>
</protein>
<organism evidence="3 4">
    <name type="scientific">Littorina saxatilis</name>
    <dbReference type="NCBI Taxonomy" id="31220"/>
    <lineage>
        <taxon>Eukaryota</taxon>
        <taxon>Metazoa</taxon>
        <taxon>Spiralia</taxon>
        <taxon>Lophotrochozoa</taxon>
        <taxon>Mollusca</taxon>
        <taxon>Gastropoda</taxon>
        <taxon>Caenogastropoda</taxon>
        <taxon>Littorinimorpha</taxon>
        <taxon>Littorinoidea</taxon>
        <taxon>Littorinidae</taxon>
        <taxon>Littorina</taxon>
    </lineage>
</organism>
<feature type="compositionally biased region" description="Basic and acidic residues" evidence="1">
    <location>
        <begin position="83"/>
        <end position="94"/>
    </location>
</feature>
<feature type="compositionally biased region" description="Polar residues" evidence="1">
    <location>
        <begin position="127"/>
        <end position="137"/>
    </location>
</feature>
<proteinExistence type="predicted"/>
<dbReference type="PROSITE" id="PS00028">
    <property type="entry name" value="ZINC_FINGER_C2H2_1"/>
    <property type="match status" value="1"/>
</dbReference>
<accession>A0AAN9BFF4</accession>
<comment type="caution">
    <text evidence="3">The sequence shown here is derived from an EMBL/GenBank/DDBJ whole genome shotgun (WGS) entry which is preliminary data.</text>
</comment>
<feature type="compositionally biased region" description="Basic residues" evidence="1">
    <location>
        <begin position="72"/>
        <end position="82"/>
    </location>
</feature>
<feature type="compositionally biased region" description="Low complexity" evidence="1">
    <location>
        <begin position="630"/>
        <end position="642"/>
    </location>
</feature>
<feature type="domain" description="C2H2-type" evidence="2">
    <location>
        <begin position="341"/>
        <end position="362"/>
    </location>
</feature>
<feature type="compositionally biased region" description="Polar residues" evidence="1">
    <location>
        <begin position="481"/>
        <end position="490"/>
    </location>
</feature>
<evidence type="ECO:0000259" key="2">
    <source>
        <dbReference type="PROSITE" id="PS00028"/>
    </source>
</evidence>
<evidence type="ECO:0000313" key="3">
    <source>
        <dbReference type="EMBL" id="KAK7104173.1"/>
    </source>
</evidence>
<feature type="region of interest" description="Disordered" evidence="1">
    <location>
        <begin position="380"/>
        <end position="407"/>
    </location>
</feature>
<feature type="compositionally biased region" description="Basic and acidic residues" evidence="1">
    <location>
        <begin position="554"/>
        <end position="567"/>
    </location>
</feature>